<organism evidence="3 4">
    <name type="scientific">Salinivirga cyanobacteriivorans</name>
    <dbReference type="NCBI Taxonomy" id="1307839"/>
    <lineage>
        <taxon>Bacteria</taxon>
        <taxon>Pseudomonadati</taxon>
        <taxon>Bacteroidota</taxon>
        <taxon>Bacteroidia</taxon>
        <taxon>Bacteroidales</taxon>
        <taxon>Salinivirgaceae</taxon>
        <taxon>Salinivirga</taxon>
    </lineage>
</organism>
<dbReference type="KEGG" id="blq:L21SP5_02848"/>
<gene>
    <name evidence="3" type="ORF">L21SP5_02848</name>
</gene>
<keyword evidence="4" id="KW-1185">Reference proteome</keyword>
<dbReference type="InterPro" id="IPR052037">
    <property type="entry name" value="LPS_export_LptA"/>
</dbReference>
<feature type="domain" description="Organic solvent tolerance-like N-terminal" evidence="2">
    <location>
        <begin position="29"/>
        <end position="185"/>
    </location>
</feature>
<accession>A0A0S2I2G2</accession>
<dbReference type="GO" id="GO:0015920">
    <property type="term" value="P:lipopolysaccharide transport"/>
    <property type="evidence" value="ECO:0007669"/>
    <property type="project" value="TreeGrafter"/>
</dbReference>
<dbReference type="GO" id="GO:0017089">
    <property type="term" value="F:glycolipid transfer activity"/>
    <property type="evidence" value="ECO:0007669"/>
    <property type="project" value="TreeGrafter"/>
</dbReference>
<protein>
    <submittedName>
        <fullName evidence="3">Lipopolysaccharide transport periplasmic protein LptA</fullName>
    </submittedName>
</protein>
<evidence type="ECO:0000313" key="3">
    <source>
        <dbReference type="EMBL" id="ALO16468.1"/>
    </source>
</evidence>
<evidence type="ECO:0000313" key="4">
    <source>
        <dbReference type="Proteomes" id="UP000064893"/>
    </source>
</evidence>
<dbReference type="AlphaFoldDB" id="A0A0S2I2G2"/>
<evidence type="ECO:0000259" key="2">
    <source>
        <dbReference type="Pfam" id="PF13100"/>
    </source>
</evidence>
<dbReference type="OrthoDB" id="9805931at2"/>
<name>A0A0S2I2G2_9BACT</name>
<reference evidence="3 4" key="1">
    <citation type="submission" date="2015-11" db="EMBL/GenBank/DDBJ databases">
        <title>Description and complete genome sequence of a novel strain predominating in hypersaline microbial mats and representing a new family of the Bacteriodetes phylum.</title>
        <authorList>
            <person name="Spring S."/>
            <person name="Bunk B."/>
            <person name="Sproer C."/>
            <person name="Klenk H.-P."/>
        </authorList>
    </citation>
    <scope>NUCLEOTIDE SEQUENCE [LARGE SCALE GENOMIC DNA]</scope>
    <source>
        <strain evidence="3 4">L21-Spi-D4</strain>
    </source>
</reference>
<proteinExistence type="predicted"/>
<dbReference type="GO" id="GO:0030288">
    <property type="term" value="C:outer membrane-bounded periplasmic space"/>
    <property type="evidence" value="ECO:0007669"/>
    <property type="project" value="TreeGrafter"/>
</dbReference>
<sequence length="512" mass="59355">MNKVALLLIAFTLFGNIRGYTQKDTVKTSRVNLEDADYIGISKFIAQNAKRIIGNVELRQDDIVMFCDSAYFYAKQNNFSAFGNVHLIKGDSIEVFSDTLYHLGNEKKSKFRGNVTMLDKNVKLYTDSLNYDIMRNTAYYFNGGKIVDSASTLESMLGRYYTNRETFFFKDSVVVTTEKYTMHTDTLEYHTRSNMAIFRGPTTVLSDSNKLYAERGWYDTERDIGRINQNAKYSNENQTLDCDTLFYNRNKGYGEAFSNVVLKSLKDSIHLTSNYAYYDERNESSIATDSATLIQISTSDTTYLHADTLRSFVDTADGTVRNIFAYYKAQMFSDNVQLRCDSIAFSFKDSIVRLFGNPVIWSDSSQLKANHMHFQIVNNELKKVFLKENAIIISEKDTLYYNQIKGFEITGDLEAHELKHAVVNRRSETIYYLEEEGQINSMNKTRCRKMDVYFENGQAQKVVWISEPKGKVLPLNDLNEGNMFFNEFEWLDHLRPKKLLDIYKWKPYTPKR</sequence>
<dbReference type="PANTHER" id="PTHR36504">
    <property type="entry name" value="LIPOPOLYSACCHARIDE EXPORT SYSTEM PROTEIN LPTA"/>
    <property type="match status" value="1"/>
</dbReference>
<keyword evidence="1" id="KW-0732">Signal</keyword>
<dbReference type="GO" id="GO:0009279">
    <property type="term" value="C:cell outer membrane"/>
    <property type="evidence" value="ECO:0007669"/>
    <property type="project" value="TreeGrafter"/>
</dbReference>
<dbReference type="Pfam" id="PF13100">
    <property type="entry name" value="OstA_2"/>
    <property type="match status" value="1"/>
</dbReference>
<evidence type="ECO:0000256" key="1">
    <source>
        <dbReference type="ARBA" id="ARBA00022729"/>
    </source>
</evidence>
<dbReference type="PANTHER" id="PTHR36504:SF1">
    <property type="entry name" value="LIPOPOLYSACCHARIDE EXPORT SYSTEM PROTEIN LPTA"/>
    <property type="match status" value="1"/>
</dbReference>
<dbReference type="EMBL" id="CP013118">
    <property type="protein sequence ID" value="ALO16468.1"/>
    <property type="molecule type" value="Genomic_DNA"/>
</dbReference>
<dbReference type="STRING" id="1307839.L21SP5_02848"/>
<dbReference type="Gene3D" id="2.60.450.10">
    <property type="entry name" value="Lipopolysaccharide (LPS) transport protein A like domain"/>
    <property type="match status" value="3"/>
</dbReference>
<dbReference type="InterPro" id="IPR005653">
    <property type="entry name" value="OstA-like_N"/>
</dbReference>
<dbReference type="Proteomes" id="UP000064893">
    <property type="component" value="Chromosome"/>
</dbReference>
<dbReference type="RefSeq" id="WP_057953836.1">
    <property type="nucleotide sequence ID" value="NZ_CP013118.1"/>
</dbReference>